<gene>
    <name evidence="3" type="ORF">CTZ28_29135</name>
</gene>
<dbReference type="OrthoDB" id="614750at2"/>
<proteinExistence type="predicted"/>
<reference evidence="3 4" key="1">
    <citation type="submission" date="2017-11" db="EMBL/GenBank/DDBJ databases">
        <title>Draft genome of actinobacteria isolated from guarana (Paullinia cupana (Mart.) Ducke.</title>
        <authorList>
            <person name="Siqueira K.A."/>
            <person name="Liotti R.G."/>
            <person name="Mendes T.A.O."/>
            <person name="Soares M.A."/>
        </authorList>
    </citation>
    <scope>NUCLEOTIDE SEQUENCE [LARGE SCALE GENOMIC DNA]</scope>
    <source>
        <strain evidence="3 4">193</strain>
    </source>
</reference>
<dbReference type="InterPro" id="IPR007110">
    <property type="entry name" value="Ig-like_dom"/>
</dbReference>
<organism evidence="3 4">
    <name type="scientific">Streptomyces shenzhenensis</name>
    <dbReference type="NCBI Taxonomy" id="943815"/>
    <lineage>
        <taxon>Bacteria</taxon>
        <taxon>Bacillati</taxon>
        <taxon>Actinomycetota</taxon>
        <taxon>Actinomycetes</taxon>
        <taxon>Kitasatosporales</taxon>
        <taxon>Streptomycetaceae</taxon>
        <taxon>Streptomyces</taxon>
    </lineage>
</organism>
<dbReference type="Pfam" id="PF16640">
    <property type="entry name" value="Big_3_5"/>
    <property type="match status" value="1"/>
</dbReference>
<evidence type="ECO:0000313" key="3">
    <source>
        <dbReference type="EMBL" id="RMB82512.1"/>
    </source>
</evidence>
<dbReference type="PROSITE" id="PS50835">
    <property type="entry name" value="IG_LIKE"/>
    <property type="match status" value="1"/>
</dbReference>
<dbReference type="InterPro" id="IPR013783">
    <property type="entry name" value="Ig-like_fold"/>
</dbReference>
<dbReference type="RefSeq" id="WP_121892731.1">
    <property type="nucleotide sequence ID" value="NZ_PENI01000022.1"/>
</dbReference>
<name>A0A3M0I2T4_9ACTN</name>
<keyword evidence="4" id="KW-1185">Reference proteome</keyword>
<protein>
    <recommendedName>
        <fullName evidence="2">Ig-like domain-containing protein</fullName>
    </recommendedName>
</protein>
<feature type="signal peptide" evidence="1">
    <location>
        <begin position="1"/>
        <end position="42"/>
    </location>
</feature>
<comment type="caution">
    <text evidence="3">The sequence shown here is derived from an EMBL/GenBank/DDBJ whole genome shotgun (WGS) entry which is preliminary data.</text>
</comment>
<sequence length="444" mass="45397">MRFTTTRFTKTRFKAVRIPLAATLVSLLAAGSLALGTGGARADVLGAMEVAPATGTDTSGILLTTSGTCPEPATNLIISVRGSGFPAEGQIVVGNSPISIYPSAQNGGIAVPLTQTMRDYASTAGFTTLQGRYDFTLTCRMPFGSTTYGDFTAPIWFTSDTTYQSTEPVTVTPTTTQLTASPGSPVVQGTAVKLTAAVTPATATGTVSFLDGTTELGNPVTVSGGKATLTTSSLAVGAHTLKARFTPADPAVYGASDSRPLPYTVKIKPPAVVSAAKVTGTVRAGSTVTCAASFSGATSVSYAWLKDSKVISGATAKTRTLSGTDYAHKIACRATATNSTGSTPSTSPAVTVALGPALKAVTKPSVGGTHKVGYKQTAKPGTWKPSATSYSYVWKRDGKTISRATKSTYTPVRADRGHRLTVTVTAKRTGYAKGTATSASVKIG</sequence>
<feature type="domain" description="Ig-like" evidence="2">
    <location>
        <begin position="270"/>
        <end position="351"/>
    </location>
</feature>
<evidence type="ECO:0000313" key="4">
    <source>
        <dbReference type="Proteomes" id="UP000270471"/>
    </source>
</evidence>
<dbReference type="InterPro" id="IPR032109">
    <property type="entry name" value="Big_3_5"/>
</dbReference>
<evidence type="ECO:0000256" key="1">
    <source>
        <dbReference type="SAM" id="SignalP"/>
    </source>
</evidence>
<dbReference type="Gene3D" id="2.60.40.2700">
    <property type="match status" value="2"/>
</dbReference>
<keyword evidence="1" id="KW-0732">Signal</keyword>
<evidence type="ECO:0000259" key="2">
    <source>
        <dbReference type="PROSITE" id="PS50835"/>
    </source>
</evidence>
<dbReference type="GO" id="GO:0005975">
    <property type="term" value="P:carbohydrate metabolic process"/>
    <property type="evidence" value="ECO:0007669"/>
    <property type="project" value="UniProtKB-ARBA"/>
</dbReference>
<accession>A0A3M0I2T4</accession>
<dbReference type="AlphaFoldDB" id="A0A3M0I2T4"/>
<dbReference type="Proteomes" id="UP000270471">
    <property type="component" value="Unassembled WGS sequence"/>
</dbReference>
<feature type="chain" id="PRO_5018147776" description="Ig-like domain-containing protein" evidence="1">
    <location>
        <begin position="43"/>
        <end position="444"/>
    </location>
</feature>
<dbReference type="Gene3D" id="2.60.40.10">
    <property type="entry name" value="Immunoglobulins"/>
    <property type="match status" value="1"/>
</dbReference>
<dbReference type="EMBL" id="PENI01000022">
    <property type="protein sequence ID" value="RMB82512.1"/>
    <property type="molecule type" value="Genomic_DNA"/>
</dbReference>